<dbReference type="AlphaFoldDB" id="B8JEE8"/>
<gene>
    <name evidence="1" type="ordered locus">A2cp1_0923</name>
</gene>
<evidence type="ECO:0000313" key="2">
    <source>
        <dbReference type="Proteomes" id="UP000007089"/>
    </source>
</evidence>
<dbReference type="Proteomes" id="UP000007089">
    <property type="component" value="Chromosome"/>
</dbReference>
<dbReference type="HOGENOM" id="CLU_188261_0_0_7"/>
<keyword evidence="2" id="KW-1185">Reference proteome</keyword>
<accession>B8JEE8</accession>
<organism evidence="1 2">
    <name type="scientific">Anaeromyxobacter dehalogenans (strain ATCC BAA-258 / DSM 21875 / 2CP-1)</name>
    <dbReference type="NCBI Taxonomy" id="455488"/>
    <lineage>
        <taxon>Bacteria</taxon>
        <taxon>Pseudomonadati</taxon>
        <taxon>Myxococcota</taxon>
        <taxon>Myxococcia</taxon>
        <taxon>Myxococcales</taxon>
        <taxon>Cystobacterineae</taxon>
        <taxon>Anaeromyxobacteraceae</taxon>
        <taxon>Anaeromyxobacter</taxon>
    </lineage>
</organism>
<reference evidence="1" key="1">
    <citation type="submission" date="2009-01" db="EMBL/GenBank/DDBJ databases">
        <title>Complete sequence of Anaeromyxobacter dehalogenans 2CP-1.</title>
        <authorList>
            <consortium name="US DOE Joint Genome Institute"/>
            <person name="Lucas S."/>
            <person name="Copeland A."/>
            <person name="Lapidus A."/>
            <person name="Glavina del Rio T."/>
            <person name="Dalin E."/>
            <person name="Tice H."/>
            <person name="Bruce D."/>
            <person name="Goodwin L."/>
            <person name="Pitluck S."/>
            <person name="Saunders E."/>
            <person name="Brettin T."/>
            <person name="Detter J.C."/>
            <person name="Han C."/>
            <person name="Larimer F."/>
            <person name="Land M."/>
            <person name="Hauser L."/>
            <person name="Kyrpides N."/>
            <person name="Ovchinnikova G."/>
            <person name="Beliaev A.S."/>
            <person name="Richardson P."/>
        </authorList>
    </citation>
    <scope>NUCLEOTIDE SEQUENCE</scope>
    <source>
        <strain evidence="1">2CP-1</strain>
    </source>
</reference>
<dbReference type="EMBL" id="CP001359">
    <property type="protein sequence ID" value="ACL64274.1"/>
    <property type="molecule type" value="Genomic_DNA"/>
</dbReference>
<proteinExistence type="predicted"/>
<protein>
    <submittedName>
        <fullName evidence="1">Uncharacterized protein</fullName>
    </submittedName>
</protein>
<evidence type="ECO:0000313" key="1">
    <source>
        <dbReference type="EMBL" id="ACL64274.1"/>
    </source>
</evidence>
<dbReference type="RefSeq" id="WP_012632279.1">
    <property type="nucleotide sequence ID" value="NC_011891.1"/>
</dbReference>
<name>B8JEE8_ANAD2</name>
<dbReference type="KEGG" id="acp:A2cp1_0923"/>
<sequence>MAREGSGGFLPEGESLRRALRWLDERAREAPNVDRAGAIGEAARRFDLTPLEEEFLIRSWKTPGTAGG</sequence>